<evidence type="ECO:0000313" key="1">
    <source>
        <dbReference type="EMBL" id="PIO26128.1"/>
    </source>
</evidence>
<accession>A0A2G9RDY8</accession>
<proteinExistence type="predicted"/>
<keyword evidence="2" id="KW-1185">Reference proteome</keyword>
<dbReference type="AlphaFoldDB" id="A0A2G9RDY8"/>
<reference evidence="2" key="1">
    <citation type="journal article" date="2017" name="Nat. Commun.">
        <title>The North American bullfrog draft genome provides insight into hormonal regulation of long noncoding RNA.</title>
        <authorList>
            <person name="Hammond S.A."/>
            <person name="Warren R.L."/>
            <person name="Vandervalk B.P."/>
            <person name="Kucuk E."/>
            <person name="Khan H."/>
            <person name="Gibb E.A."/>
            <person name="Pandoh P."/>
            <person name="Kirk H."/>
            <person name="Zhao Y."/>
            <person name="Jones M."/>
            <person name="Mungall A.J."/>
            <person name="Coope R."/>
            <person name="Pleasance S."/>
            <person name="Moore R.A."/>
            <person name="Holt R.A."/>
            <person name="Round J.M."/>
            <person name="Ohora S."/>
            <person name="Walle B.V."/>
            <person name="Veldhoen N."/>
            <person name="Helbing C.C."/>
            <person name="Birol I."/>
        </authorList>
    </citation>
    <scope>NUCLEOTIDE SEQUENCE [LARGE SCALE GENOMIC DNA]</scope>
</reference>
<dbReference type="EMBL" id="KV949425">
    <property type="protein sequence ID" value="PIO26128.1"/>
    <property type="molecule type" value="Genomic_DNA"/>
</dbReference>
<sequence length="287" mass="31732">MFAVTKTKQKFPHKIYDKINSTSINEQKRNENVREGHLPMRTSGFLRVPSVKPLSVSPPSKQGSGRSMLSGVACLALCSITGLLRRPSRALCTLQAPSDHCPEHCVHYMPPQTTIQSTVCITRLLRPSRALCALQASSDHHPEHCALQSISDHHAEHCALQASSDHRPEHCVHNRPAQTTIQSTVCITSLLRPPPRALCITGLLRPSRALCVLQASSDHRPEPCALQASFDCPEHCVHYRPPQIVQRTHCALQASPDYPEHCVHYRPPQIVQSTHCALQAPQTVQGV</sequence>
<name>A0A2G9RDY8_AQUCT</name>
<dbReference type="Proteomes" id="UP000228934">
    <property type="component" value="Unassembled WGS sequence"/>
</dbReference>
<gene>
    <name evidence="1" type="ORF">AB205_0117450</name>
</gene>
<protein>
    <submittedName>
        <fullName evidence="1">Uncharacterized protein</fullName>
    </submittedName>
</protein>
<evidence type="ECO:0000313" key="2">
    <source>
        <dbReference type="Proteomes" id="UP000228934"/>
    </source>
</evidence>
<organism evidence="1 2">
    <name type="scientific">Aquarana catesbeiana</name>
    <name type="common">American bullfrog</name>
    <name type="synonym">Rana catesbeiana</name>
    <dbReference type="NCBI Taxonomy" id="8400"/>
    <lineage>
        <taxon>Eukaryota</taxon>
        <taxon>Metazoa</taxon>
        <taxon>Chordata</taxon>
        <taxon>Craniata</taxon>
        <taxon>Vertebrata</taxon>
        <taxon>Euteleostomi</taxon>
        <taxon>Amphibia</taxon>
        <taxon>Batrachia</taxon>
        <taxon>Anura</taxon>
        <taxon>Neobatrachia</taxon>
        <taxon>Ranoidea</taxon>
        <taxon>Ranidae</taxon>
        <taxon>Aquarana</taxon>
    </lineage>
</organism>